<dbReference type="AlphaFoldDB" id="A0A917DUG0"/>
<name>A0A917DUG0_9SPHN</name>
<dbReference type="RefSeq" id="WP_066777782.1">
    <property type="nucleotide sequence ID" value="NZ_BMIP01000003.1"/>
</dbReference>
<sequence>MLAFVKARYTVGLIGLDIVDRAKVNIILEKAFADGEASWLALYNDSCDLIITSGNLPVEAMDEQIVARIVDADCPDDGPFLLRRPLSHEAIVSLLRNAEAQLDSSAPAPEYGRLKVTGVTEVQPGEERAVEMAEAAPAAAPAPQMHPQFAALGPSYQQQIAAQQAPRPYPPTQAQRGVAASANAGSETVGESWADISIALYSILQTRVPTMARINLPHAESILIDFPGRRFQCAGFPDSIPLQPHQVVLRATLAQPGQGLPQGQPLERLLWFIGTRALGAGLAPWLCAEDRCRLVQWPNFTVLDHSIDHMRMTAAMGNGLLTAEELSLLSGVPFQKAAGILNAFSLMGLLHIERQPAPAPRVPAPVAGTGVGTRSSGSLFGKLIRKMGL</sequence>
<reference evidence="2" key="1">
    <citation type="journal article" date="2014" name="Int. J. Syst. Evol. Microbiol.">
        <title>Complete genome sequence of Corynebacterium casei LMG S-19264T (=DSM 44701T), isolated from a smear-ripened cheese.</title>
        <authorList>
            <consortium name="US DOE Joint Genome Institute (JGI-PGF)"/>
            <person name="Walter F."/>
            <person name="Albersmeier A."/>
            <person name="Kalinowski J."/>
            <person name="Ruckert C."/>
        </authorList>
    </citation>
    <scope>NUCLEOTIDE SEQUENCE</scope>
    <source>
        <strain evidence="2">CGMCC 1.15360</strain>
    </source>
</reference>
<gene>
    <name evidence="2" type="ORF">GCM10010990_19390</name>
</gene>
<keyword evidence="3" id="KW-1185">Reference proteome</keyword>
<evidence type="ECO:0000256" key="1">
    <source>
        <dbReference type="SAM" id="MobiDB-lite"/>
    </source>
</evidence>
<evidence type="ECO:0000313" key="3">
    <source>
        <dbReference type="Proteomes" id="UP000612349"/>
    </source>
</evidence>
<evidence type="ECO:0000313" key="2">
    <source>
        <dbReference type="EMBL" id="GGD69991.1"/>
    </source>
</evidence>
<accession>A0A917DUG0</accession>
<dbReference type="Proteomes" id="UP000612349">
    <property type="component" value="Unassembled WGS sequence"/>
</dbReference>
<feature type="region of interest" description="Disordered" evidence="1">
    <location>
        <begin position="161"/>
        <end position="181"/>
    </location>
</feature>
<proteinExistence type="predicted"/>
<organism evidence="2 3">
    <name type="scientific">Croceicoccus mobilis</name>
    <dbReference type="NCBI Taxonomy" id="1703339"/>
    <lineage>
        <taxon>Bacteria</taxon>
        <taxon>Pseudomonadati</taxon>
        <taxon>Pseudomonadota</taxon>
        <taxon>Alphaproteobacteria</taxon>
        <taxon>Sphingomonadales</taxon>
        <taxon>Erythrobacteraceae</taxon>
        <taxon>Croceicoccus</taxon>
    </lineage>
</organism>
<comment type="caution">
    <text evidence="2">The sequence shown here is derived from an EMBL/GenBank/DDBJ whole genome shotgun (WGS) entry which is preliminary data.</text>
</comment>
<protein>
    <submittedName>
        <fullName evidence="2">Uncharacterized protein</fullName>
    </submittedName>
</protein>
<reference evidence="2" key="2">
    <citation type="submission" date="2020-09" db="EMBL/GenBank/DDBJ databases">
        <authorList>
            <person name="Sun Q."/>
            <person name="Zhou Y."/>
        </authorList>
    </citation>
    <scope>NUCLEOTIDE SEQUENCE</scope>
    <source>
        <strain evidence="2">CGMCC 1.15360</strain>
    </source>
</reference>
<dbReference type="OrthoDB" id="5800807at2"/>
<dbReference type="EMBL" id="BMIP01000003">
    <property type="protein sequence ID" value="GGD69991.1"/>
    <property type="molecule type" value="Genomic_DNA"/>
</dbReference>